<dbReference type="InterPro" id="IPR009229">
    <property type="entry name" value="AgrD"/>
</dbReference>
<proteinExistence type="predicted"/>
<dbReference type="Proteomes" id="UP000614200">
    <property type="component" value="Unassembled WGS sequence"/>
</dbReference>
<organism evidence="1 2">
    <name type="scientific">Fusibacter ferrireducens</name>
    <dbReference type="NCBI Taxonomy" id="2785058"/>
    <lineage>
        <taxon>Bacteria</taxon>
        <taxon>Bacillati</taxon>
        <taxon>Bacillota</taxon>
        <taxon>Clostridia</taxon>
        <taxon>Eubacteriales</taxon>
        <taxon>Eubacteriales Family XII. Incertae Sedis</taxon>
        <taxon>Fusibacter</taxon>
    </lineage>
</organism>
<protein>
    <submittedName>
        <fullName evidence="1">Cyclic lactone autoinducer peptide</fullName>
    </submittedName>
</protein>
<comment type="caution">
    <text evidence="1">The sequence shown here is derived from an EMBL/GenBank/DDBJ whole genome shotgun (WGS) entry which is preliminary data.</text>
</comment>
<dbReference type="PROSITE" id="PS51257">
    <property type="entry name" value="PROKAR_LIPOPROTEIN"/>
    <property type="match status" value="1"/>
</dbReference>
<accession>A0ABR9ZWZ4</accession>
<evidence type="ECO:0000313" key="2">
    <source>
        <dbReference type="Proteomes" id="UP000614200"/>
    </source>
</evidence>
<reference evidence="1 2" key="1">
    <citation type="submission" date="2020-11" db="EMBL/GenBank/DDBJ databases">
        <title>Fusibacter basophilias sp. nov.</title>
        <authorList>
            <person name="Qiu D."/>
        </authorList>
    </citation>
    <scope>NUCLEOTIDE SEQUENCE [LARGE SCALE GENOMIC DNA]</scope>
    <source>
        <strain evidence="1 2">Q10-2</strain>
    </source>
</reference>
<evidence type="ECO:0000313" key="1">
    <source>
        <dbReference type="EMBL" id="MBF4694992.1"/>
    </source>
</evidence>
<name>A0ABR9ZWZ4_9FIRM</name>
<dbReference type="EMBL" id="JADKNH010000012">
    <property type="protein sequence ID" value="MBF4694992.1"/>
    <property type="molecule type" value="Genomic_DNA"/>
</dbReference>
<keyword evidence="2" id="KW-1185">Reference proteome</keyword>
<dbReference type="NCBIfam" id="TIGR04223">
    <property type="entry name" value="quorum_AgrD"/>
    <property type="match status" value="1"/>
</dbReference>
<dbReference type="RefSeq" id="WP_194703235.1">
    <property type="nucleotide sequence ID" value="NZ_JADKNH010000012.1"/>
</dbReference>
<gene>
    <name evidence="1" type="ORF">ISU02_17980</name>
</gene>
<sequence>MKMLFEKMNQVFMVAIFGLALTNLSSACMFWAHQPEVPKCLNEID</sequence>